<comment type="caution">
    <text evidence="13">The sequence shown here is derived from an EMBL/GenBank/DDBJ whole genome shotgun (WGS) entry which is preliminary data.</text>
</comment>
<dbReference type="GO" id="GO:0000978">
    <property type="term" value="F:RNA polymerase II cis-regulatory region sequence-specific DNA binding"/>
    <property type="evidence" value="ECO:0007669"/>
    <property type="project" value="TreeGrafter"/>
</dbReference>
<evidence type="ECO:0000256" key="2">
    <source>
        <dbReference type="ARBA" id="ARBA00005716"/>
    </source>
</evidence>
<evidence type="ECO:0000256" key="8">
    <source>
        <dbReference type="ARBA" id="ARBA00023242"/>
    </source>
</evidence>
<dbReference type="FunFam" id="1.20.58.1710:FF:000001">
    <property type="entry name" value="Mediator of RNA polymerase II transcription subunit 8"/>
    <property type="match status" value="1"/>
</dbReference>
<dbReference type="GO" id="GO:0003712">
    <property type="term" value="F:transcription coregulator activity"/>
    <property type="evidence" value="ECO:0007669"/>
    <property type="project" value="InterPro"/>
</dbReference>
<keyword evidence="8 11" id="KW-0539">Nucleus</keyword>
<evidence type="ECO:0000256" key="7">
    <source>
        <dbReference type="ARBA" id="ARBA00023163"/>
    </source>
</evidence>
<gene>
    <name evidence="11" type="primary">MED8</name>
    <name evidence="13" type="ORF">CLODIP_2_CD02875</name>
</gene>
<comment type="subcellular location">
    <subcellularLocation>
        <location evidence="1 11">Nucleus</location>
    </subcellularLocation>
</comment>
<organism evidence="13 14">
    <name type="scientific">Cloeon dipterum</name>
    <dbReference type="NCBI Taxonomy" id="197152"/>
    <lineage>
        <taxon>Eukaryota</taxon>
        <taxon>Metazoa</taxon>
        <taxon>Ecdysozoa</taxon>
        <taxon>Arthropoda</taxon>
        <taxon>Hexapoda</taxon>
        <taxon>Insecta</taxon>
        <taxon>Pterygota</taxon>
        <taxon>Palaeoptera</taxon>
        <taxon>Ephemeroptera</taxon>
        <taxon>Pisciforma</taxon>
        <taxon>Baetidae</taxon>
        <taxon>Cloeon</taxon>
    </lineage>
</organism>
<keyword evidence="7 11" id="KW-0804">Transcription</keyword>
<evidence type="ECO:0000256" key="12">
    <source>
        <dbReference type="SAM" id="MobiDB-lite"/>
    </source>
</evidence>
<evidence type="ECO:0000256" key="11">
    <source>
        <dbReference type="RuleBase" id="RU364144"/>
    </source>
</evidence>
<proteinExistence type="inferred from homology"/>
<dbReference type="OrthoDB" id="150687at2759"/>
<dbReference type="Proteomes" id="UP000494165">
    <property type="component" value="Unassembled WGS sequence"/>
</dbReference>
<comment type="subunit">
    <text evidence="3 11">Component of the Mediator complex.</text>
</comment>
<sequence length="255" mass="27635">MQREEKQQDAVLEAVISRVNDLKTSIGAMIFKVENEYETLNWPNFLDNFALISGQLTSLTKILSNEKAPALRNFTVLPLMLKPDLDENLARVTEGRLTTFSHDIVPDYLRTKPEPDAELKMMQLEHKANCVTYETAQKQVAAMNKVVGHVWDLVNKAREEWESEAGSRSGAAQTFSLTDTPLLVAAISMGKGLKHTVAPGAMMGGPPPGPQRGPGALGPPQGPPGGIPGQMGPMGKAPSAIKTNIKAAGQMHPYR</sequence>
<dbReference type="GO" id="GO:0016592">
    <property type="term" value="C:mediator complex"/>
    <property type="evidence" value="ECO:0007669"/>
    <property type="project" value="InterPro"/>
</dbReference>
<keyword evidence="5 11" id="KW-0805">Transcription regulation</keyword>
<comment type="function">
    <text evidence="9 11">Component of the Mediator complex, a coactivator involved in the regulated transcription of nearly all RNA polymerase II-dependent genes. Mediator functions as a bridge to convey information from gene-specific regulatory proteins to the basal RNA polymerase II transcription machinery. Mediator is recruited to promoters by direct interactions with regulatory proteins and serves as a scaffold for the assembly of a functional preinitiation complex with RNA polymerase II and the general transcription factors.</text>
</comment>
<dbReference type="AlphaFoldDB" id="A0A8S1DC33"/>
<dbReference type="GO" id="GO:0070847">
    <property type="term" value="C:core mediator complex"/>
    <property type="evidence" value="ECO:0007669"/>
    <property type="project" value="TreeGrafter"/>
</dbReference>
<evidence type="ECO:0000256" key="3">
    <source>
        <dbReference type="ARBA" id="ARBA00011837"/>
    </source>
</evidence>
<name>A0A8S1DC33_9INSE</name>
<evidence type="ECO:0000256" key="6">
    <source>
        <dbReference type="ARBA" id="ARBA00023159"/>
    </source>
</evidence>
<reference evidence="13 14" key="1">
    <citation type="submission" date="2020-04" db="EMBL/GenBank/DDBJ databases">
        <authorList>
            <person name="Alioto T."/>
            <person name="Alioto T."/>
            <person name="Gomez Garrido J."/>
        </authorList>
    </citation>
    <scope>NUCLEOTIDE SEQUENCE [LARGE SCALE GENOMIC DNA]</scope>
</reference>
<dbReference type="PANTHER" id="PTHR13074">
    <property type="entry name" value="MEDIATOR OF RNA POLYMERASE II TRANSCRIPTION SUBUNIT 8"/>
    <property type="match status" value="1"/>
</dbReference>
<dbReference type="Pfam" id="PF10232">
    <property type="entry name" value="Med8"/>
    <property type="match status" value="1"/>
</dbReference>
<evidence type="ECO:0000313" key="14">
    <source>
        <dbReference type="Proteomes" id="UP000494165"/>
    </source>
</evidence>
<evidence type="ECO:0000256" key="9">
    <source>
        <dbReference type="ARBA" id="ARBA00025687"/>
    </source>
</evidence>
<evidence type="ECO:0000256" key="10">
    <source>
        <dbReference type="ARBA" id="ARBA00031261"/>
    </source>
</evidence>
<evidence type="ECO:0000256" key="5">
    <source>
        <dbReference type="ARBA" id="ARBA00023015"/>
    </source>
</evidence>
<dbReference type="InterPro" id="IPR019364">
    <property type="entry name" value="Mediatior_Med8_fun/met"/>
</dbReference>
<keyword evidence="14" id="KW-1185">Reference proteome</keyword>
<dbReference type="Gene3D" id="1.20.58.1710">
    <property type="match status" value="1"/>
</dbReference>
<keyword evidence="6 11" id="KW-0010">Activator</keyword>
<comment type="similarity">
    <text evidence="2 11">Belongs to the Mediator complex subunit 8 family.</text>
</comment>
<evidence type="ECO:0000313" key="13">
    <source>
        <dbReference type="EMBL" id="CAB3380028.1"/>
    </source>
</evidence>
<accession>A0A8S1DC33</accession>
<evidence type="ECO:0000256" key="1">
    <source>
        <dbReference type="ARBA" id="ARBA00004123"/>
    </source>
</evidence>
<dbReference type="EMBL" id="CADEPI010000199">
    <property type="protein sequence ID" value="CAB3380028.1"/>
    <property type="molecule type" value="Genomic_DNA"/>
</dbReference>
<feature type="region of interest" description="Disordered" evidence="12">
    <location>
        <begin position="199"/>
        <end position="238"/>
    </location>
</feature>
<evidence type="ECO:0000256" key="4">
    <source>
        <dbReference type="ARBA" id="ARBA00020637"/>
    </source>
</evidence>
<dbReference type="GO" id="GO:0006357">
    <property type="term" value="P:regulation of transcription by RNA polymerase II"/>
    <property type="evidence" value="ECO:0007669"/>
    <property type="project" value="InterPro"/>
</dbReference>
<dbReference type="PANTHER" id="PTHR13074:SF9">
    <property type="entry name" value="MEDIATOR OF RNA POLYMERASE II TRANSCRIPTION SUBUNIT 8"/>
    <property type="match status" value="1"/>
</dbReference>
<protein>
    <recommendedName>
        <fullName evidence="4 11">Mediator of RNA polymerase II transcription subunit 8</fullName>
    </recommendedName>
    <alternativeName>
        <fullName evidence="10 11">Mediator complex subunit 8</fullName>
    </alternativeName>
</protein>